<comment type="caution">
    <text evidence="2">The sequence shown here is derived from an EMBL/GenBank/DDBJ whole genome shotgun (WGS) entry which is preliminary data.</text>
</comment>
<dbReference type="Proteomes" id="UP001190700">
    <property type="component" value="Unassembled WGS sequence"/>
</dbReference>
<feature type="compositionally biased region" description="Polar residues" evidence="1">
    <location>
        <begin position="10"/>
        <end position="21"/>
    </location>
</feature>
<dbReference type="AlphaFoldDB" id="A0AAE0FGN2"/>
<evidence type="ECO:0000256" key="1">
    <source>
        <dbReference type="SAM" id="MobiDB-lite"/>
    </source>
</evidence>
<organism evidence="2 3">
    <name type="scientific">Cymbomonas tetramitiformis</name>
    <dbReference type="NCBI Taxonomy" id="36881"/>
    <lineage>
        <taxon>Eukaryota</taxon>
        <taxon>Viridiplantae</taxon>
        <taxon>Chlorophyta</taxon>
        <taxon>Pyramimonadophyceae</taxon>
        <taxon>Pyramimonadales</taxon>
        <taxon>Pyramimonadaceae</taxon>
        <taxon>Cymbomonas</taxon>
    </lineage>
</organism>
<evidence type="ECO:0000313" key="3">
    <source>
        <dbReference type="Proteomes" id="UP001190700"/>
    </source>
</evidence>
<evidence type="ECO:0000313" key="2">
    <source>
        <dbReference type="EMBL" id="KAK3259155.1"/>
    </source>
</evidence>
<keyword evidence="3" id="KW-1185">Reference proteome</keyword>
<gene>
    <name evidence="2" type="ORF">CYMTET_31815</name>
</gene>
<proteinExistence type="predicted"/>
<sequence>MSVDHPSHNGVESDSSVSTESANRETLKFDDFPPDVLRLVLDHEGINARNARGTMRLFNDSIKRDCRCVYDPVTDTFDAPVIPSSGLERDSHCLSGTKAVSFTTFCERLTDTWALLCDRMNDAMADERTGDKKATSVFETIRDAIPRERDLTTTRLLLEAFREYLFRCLARHDTFGLSHLWNVVLANYRLNFGRARFEFAMVVEMLCDHFSEGFLIMLAHYTDLRQIPEDELTFMLSRLITNIARESRFTITELTRVFRMVGIEHESFHQAFEAYRSHTKLSVRSLQDIRSLFGEEDERYVGMLHRFMEQ</sequence>
<reference evidence="2 3" key="1">
    <citation type="journal article" date="2015" name="Genome Biol. Evol.">
        <title>Comparative Genomics of a Bacterivorous Green Alga Reveals Evolutionary Causalities and Consequences of Phago-Mixotrophic Mode of Nutrition.</title>
        <authorList>
            <person name="Burns J.A."/>
            <person name="Paasch A."/>
            <person name="Narechania A."/>
            <person name="Kim E."/>
        </authorList>
    </citation>
    <scope>NUCLEOTIDE SEQUENCE [LARGE SCALE GENOMIC DNA]</scope>
    <source>
        <strain evidence="2 3">PLY_AMNH</strain>
    </source>
</reference>
<name>A0AAE0FGN2_9CHLO</name>
<protein>
    <submittedName>
        <fullName evidence="2">Uncharacterized protein</fullName>
    </submittedName>
</protein>
<accession>A0AAE0FGN2</accession>
<feature type="region of interest" description="Disordered" evidence="1">
    <location>
        <begin position="1"/>
        <end position="24"/>
    </location>
</feature>
<dbReference type="EMBL" id="LGRX02018953">
    <property type="protein sequence ID" value="KAK3259155.1"/>
    <property type="molecule type" value="Genomic_DNA"/>
</dbReference>